<evidence type="ECO:0000256" key="2">
    <source>
        <dbReference type="ARBA" id="ARBA00022630"/>
    </source>
</evidence>
<evidence type="ECO:0000259" key="4">
    <source>
        <dbReference type="Pfam" id="PF01494"/>
    </source>
</evidence>
<dbReference type="Pfam" id="PF01494">
    <property type="entry name" value="FAD_binding_3"/>
    <property type="match status" value="1"/>
</dbReference>
<organism evidence="5 6">
    <name type="scientific">Streptomyces malaysiense</name>
    <dbReference type="NCBI Taxonomy" id="1428626"/>
    <lineage>
        <taxon>Bacteria</taxon>
        <taxon>Bacillati</taxon>
        <taxon>Actinomycetota</taxon>
        <taxon>Actinomycetes</taxon>
        <taxon>Kitasatosporales</taxon>
        <taxon>Streptomycetaceae</taxon>
        <taxon>Streptomyces</taxon>
    </lineage>
</organism>
<evidence type="ECO:0000256" key="3">
    <source>
        <dbReference type="ARBA" id="ARBA00022827"/>
    </source>
</evidence>
<dbReference type="PANTHER" id="PTHR43004">
    <property type="entry name" value="TRK SYSTEM POTASSIUM UPTAKE PROTEIN"/>
    <property type="match status" value="1"/>
</dbReference>
<dbReference type="InterPro" id="IPR002938">
    <property type="entry name" value="FAD-bd"/>
</dbReference>
<evidence type="ECO:0000313" key="5">
    <source>
        <dbReference type="EMBL" id="OIK28723.1"/>
    </source>
</evidence>
<proteinExistence type="predicted"/>
<dbReference type="InterPro" id="IPR036188">
    <property type="entry name" value="FAD/NAD-bd_sf"/>
</dbReference>
<keyword evidence="6" id="KW-1185">Reference proteome</keyword>
<dbReference type="PANTHER" id="PTHR43004:SF19">
    <property type="entry name" value="BINDING MONOOXYGENASE, PUTATIVE (JCVI)-RELATED"/>
    <property type="match status" value="1"/>
</dbReference>
<accession>A0A1J4Q6A3</accession>
<evidence type="ECO:0000313" key="6">
    <source>
        <dbReference type="Proteomes" id="UP000034838"/>
    </source>
</evidence>
<comment type="cofactor">
    <cofactor evidence="1">
        <name>FAD</name>
        <dbReference type="ChEBI" id="CHEBI:57692"/>
    </cofactor>
</comment>
<name>A0A1J4Q6A3_9ACTN</name>
<gene>
    <name evidence="5" type="ORF">VT52_005050</name>
</gene>
<dbReference type="SUPFAM" id="SSF51905">
    <property type="entry name" value="FAD/NAD(P)-binding domain"/>
    <property type="match status" value="1"/>
</dbReference>
<reference evidence="5" key="1">
    <citation type="submission" date="2016-10" db="EMBL/GenBank/DDBJ databases">
        <title>Genome sequence of Streptomyces malaysiense MUSC 136.</title>
        <authorList>
            <person name="Lee L.-H."/>
            <person name="Ser H.-L."/>
        </authorList>
    </citation>
    <scope>NUCLEOTIDE SEQUENCE [LARGE SCALE GENOMIC DNA]</scope>
    <source>
        <strain evidence="5">MUSC 136</strain>
    </source>
</reference>
<keyword evidence="3" id="KW-0274">FAD</keyword>
<dbReference type="EMBL" id="LBDA02000008">
    <property type="protein sequence ID" value="OIK28723.1"/>
    <property type="molecule type" value="Genomic_DNA"/>
</dbReference>
<comment type="caution">
    <text evidence="5">The sequence shown here is derived from an EMBL/GenBank/DDBJ whole genome shotgun (WGS) entry which is preliminary data.</text>
</comment>
<protein>
    <recommendedName>
        <fullName evidence="4">FAD-binding domain-containing protein</fullName>
    </recommendedName>
</protein>
<dbReference type="Gene3D" id="3.50.50.60">
    <property type="entry name" value="FAD/NAD(P)-binding domain"/>
    <property type="match status" value="1"/>
</dbReference>
<dbReference type="GO" id="GO:0071949">
    <property type="term" value="F:FAD binding"/>
    <property type="evidence" value="ECO:0007669"/>
    <property type="project" value="InterPro"/>
</dbReference>
<dbReference type="AlphaFoldDB" id="A0A1J4Q6A3"/>
<dbReference type="PRINTS" id="PR00420">
    <property type="entry name" value="RNGMNOXGNASE"/>
</dbReference>
<dbReference type="GO" id="GO:0016709">
    <property type="term" value="F:oxidoreductase activity, acting on paired donors, with incorporation or reduction of molecular oxygen, NAD(P)H as one donor, and incorporation of one atom of oxygen"/>
    <property type="evidence" value="ECO:0007669"/>
    <property type="project" value="UniProtKB-ARBA"/>
</dbReference>
<dbReference type="Pfam" id="PF21274">
    <property type="entry name" value="Rng_hyd_C"/>
    <property type="match status" value="1"/>
</dbReference>
<feature type="domain" description="FAD-binding" evidence="4">
    <location>
        <begin position="4"/>
        <end position="352"/>
    </location>
</feature>
<dbReference type="RefSeq" id="WP_071387407.1">
    <property type="nucleotide sequence ID" value="NZ_LBDA02000008.1"/>
</dbReference>
<keyword evidence="2" id="KW-0285">Flavoprotein</keyword>
<evidence type="ECO:0000256" key="1">
    <source>
        <dbReference type="ARBA" id="ARBA00001974"/>
    </source>
</evidence>
<sequence>MSEDVVVVGAGTVGLMLAHELALAGVRPLVLDRVERTAREAPALALNSGVVELLARRGFMDVLGERGIEFPAAQWAYLWLDPERLRDPHPFTFGLPQPLLEAHLREALAKLGVEVRCDHEVVGLRQDEAGAVLECVTPAGRREVRGRFVVGCDGAGSAVRGLAGFEESGEEFPFWGIHGEVEVEIGSNLFAHLQPVFHPAGSFIVSPSEPWVLSMLLGETPAPADGKVRLRVLTGEFGVSPADGQAPVTAEELRERARWITGQETDIGEPKWLDRWGYAVRQATEYRRGRVFLAGDAAHVHFPLGGVALSTGLEDAVNLGWKLAAELRGRAPEGLLDTYHGERHPAGARACRSTQAQVFLLHPLERAEPLRELLAELVEFEDVNEYFVKLGGGLQDRYPVPAEDGEGEAGHELTGVRLPDHPLETQAGPTSVARLLHGARGVLLDLSEGELPADVVAGWADRLDVVTARPCAGIDAAVVLLRPDGRVAWADTKATGRSGLRAALERWFGAPTG</sequence>
<dbReference type="Proteomes" id="UP000034838">
    <property type="component" value="Unassembled WGS sequence"/>
</dbReference>
<dbReference type="Gene3D" id="3.40.30.120">
    <property type="match status" value="1"/>
</dbReference>
<dbReference type="InterPro" id="IPR050641">
    <property type="entry name" value="RIFMO-like"/>
</dbReference>
<dbReference type="Gene3D" id="3.30.70.2450">
    <property type="match status" value="1"/>
</dbReference>
<dbReference type="OrthoDB" id="8670884at2"/>